<comment type="caution">
    <text evidence="9">The sequence shown here is derived from an EMBL/GenBank/DDBJ whole genome shotgun (WGS) entry which is preliminary data.</text>
</comment>
<dbReference type="EMBL" id="JABBJF010000001">
    <property type="protein sequence ID" value="MBC1184245.1"/>
    <property type="molecule type" value="Genomic_DNA"/>
</dbReference>
<feature type="transmembrane region" description="Helical" evidence="7">
    <location>
        <begin position="331"/>
        <end position="353"/>
    </location>
</feature>
<keyword evidence="10" id="KW-1185">Reference proteome</keyword>
<dbReference type="SUPFAM" id="SSF103473">
    <property type="entry name" value="MFS general substrate transporter"/>
    <property type="match status" value="1"/>
</dbReference>
<evidence type="ECO:0000313" key="9">
    <source>
        <dbReference type="EMBL" id="MBC1184245.1"/>
    </source>
</evidence>
<evidence type="ECO:0000256" key="2">
    <source>
        <dbReference type="ARBA" id="ARBA00022448"/>
    </source>
</evidence>
<dbReference type="Gene3D" id="1.20.1720.10">
    <property type="entry name" value="Multidrug resistance protein D"/>
    <property type="match status" value="1"/>
</dbReference>
<dbReference type="PANTHER" id="PTHR42718">
    <property type="entry name" value="MAJOR FACILITATOR SUPERFAMILY MULTIDRUG TRANSPORTER MFSC"/>
    <property type="match status" value="1"/>
</dbReference>
<dbReference type="Proteomes" id="UP000607331">
    <property type="component" value="Unassembled WGS sequence"/>
</dbReference>
<gene>
    <name evidence="9" type="ORF">HII27_00780</name>
</gene>
<feature type="domain" description="Major facilitator superfamily (MFS) profile" evidence="8">
    <location>
        <begin position="12"/>
        <end position="451"/>
    </location>
</feature>
<evidence type="ECO:0000256" key="5">
    <source>
        <dbReference type="ARBA" id="ARBA00022989"/>
    </source>
</evidence>
<accession>A0ABR6RMM4</accession>
<dbReference type="InterPro" id="IPR020846">
    <property type="entry name" value="MFS_dom"/>
</dbReference>
<organism evidence="9 10">
    <name type="scientific">Kluyvera sichuanensis</name>
    <dbReference type="NCBI Taxonomy" id="2725494"/>
    <lineage>
        <taxon>Bacteria</taxon>
        <taxon>Pseudomonadati</taxon>
        <taxon>Pseudomonadota</taxon>
        <taxon>Gammaproteobacteria</taxon>
        <taxon>Enterobacterales</taxon>
        <taxon>Enterobacteriaceae</taxon>
        <taxon>Kluyvera</taxon>
    </lineage>
</organism>
<keyword evidence="6 7" id="KW-0472">Membrane</keyword>
<feature type="transmembrane region" description="Helical" evidence="7">
    <location>
        <begin position="50"/>
        <end position="70"/>
    </location>
</feature>
<feature type="transmembrane region" description="Helical" evidence="7">
    <location>
        <begin position="136"/>
        <end position="162"/>
    </location>
</feature>
<dbReference type="RefSeq" id="WP_185666074.1">
    <property type="nucleotide sequence ID" value="NZ_JABBJF010000001.1"/>
</dbReference>
<feature type="transmembrane region" description="Helical" evidence="7">
    <location>
        <begin position="12"/>
        <end position="30"/>
    </location>
</feature>
<feature type="transmembrane region" description="Helical" evidence="7">
    <location>
        <begin position="168"/>
        <end position="187"/>
    </location>
</feature>
<keyword evidence="3" id="KW-1003">Cell membrane</keyword>
<dbReference type="InterPro" id="IPR011701">
    <property type="entry name" value="MFS"/>
</dbReference>
<dbReference type="CDD" id="cd17321">
    <property type="entry name" value="MFS_MMR_MDR_like"/>
    <property type="match status" value="1"/>
</dbReference>
<dbReference type="PANTHER" id="PTHR42718:SF9">
    <property type="entry name" value="MAJOR FACILITATOR SUPERFAMILY MULTIDRUG TRANSPORTER MFSC"/>
    <property type="match status" value="1"/>
</dbReference>
<evidence type="ECO:0000256" key="6">
    <source>
        <dbReference type="ARBA" id="ARBA00023136"/>
    </source>
</evidence>
<feature type="transmembrane region" description="Helical" evidence="7">
    <location>
        <begin position="79"/>
        <end position="101"/>
    </location>
</feature>
<comment type="subcellular location">
    <subcellularLocation>
        <location evidence="1">Membrane</location>
        <topology evidence="1">Multi-pass membrane protein</topology>
    </subcellularLocation>
</comment>
<dbReference type="Gene3D" id="1.20.1250.20">
    <property type="entry name" value="MFS general substrate transporter like domains"/>
    <property type="match status" value="1"/>
</dbReference>
<reference evidence="9 10" key="1">
    <citation type="submission" date="2020-04" db="EMBL/GenBank/DDBJ databases">
        <title>The draft genome of Kluyvera sichuanensis strain SCKS090646.</title>
        <authorList>
            <person name="Wei L."/>
            <person name="Liu L."/>
            <person name="Feng Y."/>
            <person name="Zong Z."/>
        </authorList>
    </citation>
    <scope>NUCLEOTIDE SEQUENCE [LARGE SCALE GENOMIC DNA]</scope>
    <source>
        <strain evidence="9 10">090646</strain>
    </source>
</reference>
<feature type="transmembrane region" description="Helical" evidence="7">
    <location>
        <begin position="427"/>
        <end position="444"/>
    </location>
</feature>
<name>A0ABR6RMM4_9ENTR</name>
<feature type="transmembrane region" description="Helical" evidence="7">
    <location>
        <begin position="393"/>
        <end position="415"/>
    </location>
</feature>
<sequence>MASQTTAQKRLFTFASCLGIVLVQLDVSIVNVGLHSLKVAYDATVSDLEWVINAYALVFAALMLSSGSLVDRFGSKQTFITGVAIFIFASVCCALSPTIYWLDLMRGVQGIGAALLLPSSLTLLRQYFANARERSAAIAMWAAAGSLALVAGPVVGGVLIKYCGWKSIFLINFPLGLVSIALIQSLAPVSPIAPVRINFLNQSFIAASLALLTFTLTEAGQYGWSSPIILTTLVLGILLLVSNRRMDKHSPNPVIARDVLSSKYIPSAVMVGFLCNLVFYGAVFIFSIFFQNQLHLSALDTGIAFMPMMAVTALVNFSSKWFSSWYSIRRLSLLGSGISMLGFIIVMFVSPAWSAYQLFIPMVLLGSGTSFAMPIMTNLILSQASHQSAGSASAFFNCARQMGGVSGVAIFGLLLNAESDMTQGLRTVAFAAAVMTVIWIIVGYRKLPACKLSEL</sequence>
<evidence type="ECO:0000256" key="4">
    <source>
        <dbReference type="ARBA" id="ARBA00022692"/>
    </source>
</evidence>
<evidence type="ECO:0000313" key="10">
    <source>
        <dbReference type="Proteomes" id="UP000607331"/>
    </source>
</evidence>
<dbReference type="Pfam" id="PF07690">
    <property type="entry name" value="MFS_1"/>
    <property type="match status" value="1"/>
</dbReference>
<keyword evidence="2" id="KW-0813">Transport</keyword>
<feature type="transmembrane region" description="Helical" evidence="7">
    <location>
        <begin position="302"/>
        <end position="319"/>
    </location>
</feature>
<dbReference type="PROSITE" id="PS50850">
    <property type="entry name" value="MFS"/>
    <property type="match status" value="1"/>
</dbReference>
<protein>
    <submittedName>
        <fullName evidence="9">MFS transporter</fullName>
    </submittedName>
</protein>
<proteinExistence type="predicted"/>
<feature type="transmembrane region" description="Helical" evidence="7">
    <location>
        <begin position="359"/>
        <end position="381"/>
    </location>
</feature>
<feature type="transmembrane region" description="Helical" evidence="7">
    <location>
        <begin position="264"/>
        <end position="290"/>
    </location>
</feature>
<evidence type="ECO:0000256" key="7">
    <source>
        <dbReference type="SAM" id="Phobius"/>
    </source>
</evidence>
<keyword evidence="5 7" id="KW-1133">Transmembrane helix</keyword>
<evidence type="ECO:0000256" key="1">
    <source>
        <dbReference type="ARBA" id="ARBA00004141"/>
    </source>
</evidence>
<evidence type="ECO:0000256" key="3">
    <source>
        <dbReference type="ARBA" id="ARBA00022475"/>
    </source>
</evidence>
<feature type="transmembrane region" description="Helical" evidence="7">
    <location>
        <begin position="222"/>
        <end position="243"/>
    </location>
</feature>
<keyword evidence="4 7" id="KW-0812">Transmembrane</keyword>
<dbReference type="InterPro" id="IPR036259">
    <property type="entry name" value="MFS_trans_sf"/>
</dbReference>
<evidence type="ECO:0000259" key="8">
    <source>
        <dbReference type="PROSITE" id="PS50850"/>
    </source>
</evidence>